<dbReference type="EMBL" id="AP025739">
    <property type="protein sequence ID" value="BDI32848.1"/>
    <property type="molecule type" value="Genomic_DNA"/>
</dbReference>
<keyword evidence="3" id="KW-0804">Transcription</keyword>
<dbReference type="PANTHER" id="PTHR43280">
    <property type="entry name" value="ARAC-FAMILY TRANSCRIPTIONAL REGULATOR"/>
    <property type="match status" value="1"/>
</dbReference>
<dbReference type="SUPFAM" id="SSF46689">
    <property type="entry name" value="Homeodomain-like"/>
    <property type="match status" value="2"/>
</dbReference>
<dbReference type="InterPro" id="IPR009057">
    <property type="entry name" value="Homeodomain-like_sf"/>
</dbReference>
<dbReference type="PANTHER" id="PTHR43280:SF2">
    <property type="entry name" value="HTH-TYPE TRANSCRIPTIONAL REGULATOR EXSA"/>
    <property type="match status" value="1"/>
</dbReference>
<dbReference type="GO" id="GO:0003700">
    <property type="term" value="F:DNA-binding transcription factor activity"/>
    <property type="evidence" value="ECO:0007669"/>
    <property type="project" value="InterPro"/>
</dbReference>
<dbReference type="InterPro" id="IPR003313">
    <property type="entry name" value="AraC-bd"/>
</dbReference>
<dbReference type="PROSITE" id="PS00041">
    <property type="entry name" value="HTH_ARAC_FAMILY_1"/>
    <property type="match status" value="1"/>
</dbReference>
<evidence type="ECO:0000256" key="1">
    <source>
        <dbReference type="ARBA" id="ARBA00023015"/>
    </source>
</evidence>
<organism evidence="4 5">
    <name type="scientific">Capsulimonas corticalis</name>
    <dbReference type="NCBI Taxonomy" id="2219043"/>
    <lineage>
        <taxon>Bacteria</taxon>
        <taxon>Bacillati</taxon>
        <taxon>Armatimonadota</taxon>
        <taxon>Armatimonadia</taxon>
        <taxon>Capsulimonadales</taxon>
        <taxon>Capsulimonadaceae</taxon>
        <taxon>Capsulimonas</taxon>
    </lineage>
</organism>
<dbReference type="Pfam" id="PF02311">
    <property type="entry name" value="AraC_binding"/>
    <property type="match status" value="1"/>
</dbReference>
<dbReference type="Gene3D" id="1.10.10.60">
    <property type="entry name" value="Homeodomain-like"/>
    <property type="match status" value="1"/>
</dbReference>
<keyword evidence="1" id="KW-0805">Transcription regulation</keyword>
<gene>
    <name evidence="4" type="ORF">CCAX7_48990</name>
</gene>
<proteinExistence type="predicted"/>
<dbReference type="RefSeq" id="WP_119319458.1">
    <property type="nucleotide sequence ID" value="NZ_AP025739.1"/>
</dbReference>
<keyword evidence="2" id="KW-0238">DNA-binding</keyword>
<dbReference type="Pfam" id="PF12833">
    <property type="entry name" value="HTH_18"/>
    <property type="match status" value="1"/>
</dbReference>
<dbReference type="SMART" id="SM00342">
    <property type="entry name" value="HTH_ARAC"/>
    <property type="match status" value="1"/>
</dbReference>
<dbReference type="InterPro" id="IPR037923">
    <property type="entry name" value="HTH-like"/>
</dbReference>
<dbReference type="InterPro" id="IPR018060">
    <property type="entry name" value="HTH_AraC"/>
</dbReference>
<evidence type="ECO:0000313" key="4">
    <source>
        <dbReference type="EMBL" id="BDI32848.1"/>
    </source>
</evidence>
<sequence>MSICDLDLSRSPNMAETEEARAASPPVQYATLEESNDFFATHVKTFEWRWRLFFEPLPVIPLLPRPISIGVQSCRDARYRCDGRFRFRENFAYFCYTLGGVGGFRYKDTEYRTTAGQGFLVQISDLNMSYYYPPESDETWSYFVCEFAGEAAMSMMNGLVQHYGPIFTLAPDTAILRRLMALAGPPYAIMHPHPVDASELTIELLLALAASGRAQEKNDAAMDLVKRAMQIIGETDGSELNVEELARRVGVSRERLSRVFRARLDRSPHQVILEQKIHDSCILLKDTTMTVKEISAKIGYSDYTNFIRVFRQVMQTTPNQFRRQGSVVRLGRFGLL</sequence>
<dbReference type="OrthoDB" id="2237754at2"/>
<dbReference type="InterPro" id="IPR018062">
    <property type="entry name" value="HTH_AraC-typ_CS"/>
</dbReference>
<evidence type="ECO:0000313" key="5">
    <source>
        <dbReference type="Proteomes" id="UP000287394"/>
    </source>
</evidence>
<dbReference type="SUPFAM" id="SSF51215">
    <property type="entry name" value="Regulatory protein AraC"/>
    <property type="match status" value="1"/>
</dbReference>
<keyword evidence="5" id="KW-1185">Reference proteome</keyword>
<dbReference type="KEGG" id="ccot:CCAX7_48990"/>
<dbReference type="AlphaFoldDB" id="A0A402CQ19"/>
<dbReference type="PROSITE" id="PS01124">
    <property type="entry name" value="HTH_ARAC_FAMILY_2"/>
    <property type="match status" value="1"/>
</dbReference>
<protein>
    <submittedName>
        <fullName evidence="4">AraC family transcriptional regulator</fullName>
    </submittedName>
</protein>
<dbReference type="Proteomes" id="UP000287394">
    <property type="component" value="Chromosome"/>
</dbReference>
<accession>A0A402CQ19</accession>
<reference evidence="4 5" key="1">
    <citation type="journal article" date="2019" name="Int. J. Syst. Evol. Microbiol.">
        <title>Capsulimonas corticalis gen. nov., sp. nov., an aerobic capsulated bacterium, of a novel bacterial order, Capsulimonadales ord. nov., of the class Armatimonadia of the phylum Armatimonadetes.</title>
        <authorList>
            <person name="Li J."/>
            <person name="Kudo C."/>
            <person name="Tonouchi A."/>
        </authorList>
    </citation>
    <scope>NUCLEOTIDE SEQUENCE [LARGE SCALE GENOMIC DNA]</scope>
    <source>
        <strain evidence="4 5">AX-7</strain>
    </source>
</reference>
<evidence type="ECO:0000256" key="3">
    <source>
        <dbReference type="ARBA" id="ARBA00023163"/>
    </source>
</evidence>
<evidence type="ECO:0000256" key="2">
    <source>
        <dbReference type="ARBA" id="ARBA00023125"/>
    </source>
</evidence>
<dbReference type="GO" id="GO:0043565">
    <property type="term" value="F:sequence-specific DNA binding"/>
    <property type="evidence" value="ECO:0007669"/>
    <property type="project" value="InterPro"/>
</dbReference>
<name>A0A402CQ19_9BACT</name>